<comment type="similarity">
    <text evidence="1">Belongs to the UPF0098 family.</text>
</comment>
<accession>A0A1R4KJ61</accession>
<gene>
    <name evidence="2" type="ORF">FM114_14915</name>
</gene>
<evidence type="ECO:0000313" key="2">
    <source>
        <dbReference type="EMBL" id="SJN44269.1"/>
    </source>
</evidence>
<evidence type="ECO:0000256" key="1">
    <source>
        <dbReference type="ARBA" id="ARBA00007120"/>
    </source>
</evidence>
<protein>
    <submittedName>
        <fullName evidence="2">Phospholipid-binding protein</fullName>
    </submittedName>
</protein>
<dbReference type="InterPro" id="IPR008914">
    <property type="entry name" value="PEBP"/>
</dbReference>
<dbReference type="RefSeq" id="WP_094765933.1">
    <property type="nucleotide sequence ID" value="NZ_FUKQ01000058.1"/>
</dbReference>
<dbReference type="OrthoDB" id="9797506at2"/>
<dbReference type="PANTHER" id="PTHR30289">
    <property type="entry name" value="UNCHARACTERIZED PROTEIN YBCL-RELATED"/>
    <property type="match status" value="1"/>
</dbReference>
<proteinExistence type="inferred from homology"/>
<dbReference type="InterPro" id="IPR005247">
    <property type="entry name" value="YbhB_YbcL/LppC-like"/>
</dbReference>
<dbReference type="Gene3D" id="3.90.280.10">
    <property type="entry name" value="PEBP-like"/>
    <property type="match status" value="1"/>
</dbReference>
<organism evidence="2 3">
    <name type="scientific">Luteococcus japonicus LSP_Lj1</name>
    <dbReference type="NCBI Taxonomy" id="1255658"/>
    <lineage>
        <taxon>Bacteria</taxon>
        <taxon>Bacillati</taxon>
        <taxon>Actinomycetota</taxon>
        <taxon>Actinomycetes</taxon>
        <taxon>Propionibacteriales</taxon>
        <taxon>Propionibacteriaceae</taxon>
        <taxon>Luteococcus</taxon>
    </lineage>
</organism>
<dbReference type="InterPro" id="IPR036610">
    <property type="entry name" value="PEBP-like_sf"/>
</dbReference>
<sequence>MELASTSFADGERIDLMYAEEGAGGQNISPALAWTDAPEGTKSFAVTIFDPDAPTGSGWWHWVAVDIPAEVTSLPEGASMPEGVREWVTDYGYAGYGGPCPPPGPAHRYIHTVYALPFEELPVPDDATSAQVRFTILANQLDSASTTGLFALPEQNSQDSPA</sequence>
<name>A0A1R4KJ61_9ACTN</name>
<dbReference type="STRING" id="1255658.FM114_14915"/>
<dbReference type="CDD" id="cd00865">
    <property type="entry name" value="PEBP_bact_arch"/>
    <property type="match status" value="1"/>
</dbReference>
<dbReference type="NCBIfam" id="TIGR00481">
    <property type="entry name" value="YbhB/YbcL family Raf kinase inhibitor-like protein"/>
    <property type="match status" value="1"/>
</dbReference>
<dbReference type="PANTHER" id="PTHR30289:SF1">
    <property type="entry name" value="PEBP (PHOSPHATIDYLETHANOLAMINE-BINDING PROTEIN) FAMILY PROTEIN"/>
    <property type="match status" value="1"/>
</dbReference>
<dbReference type="Pfam" id="PF01161">
    <property type="entry name" value="PBP"/>
    <property type="match status" value="1"/>
</dbReference>
<dbReference type="EMBL" id="FUKQ01000058">
    <property type="protein sequence ID" value="SJN44269.1"/>
    <property type="molecule type" value="Genomic_DNA"/>
</dbReference>
<keyword evidence="3" id="KW-1185">Reference proteome</keyword>
<reference evidence="2 3" key="1">
    <citation type="submission" date="2017-02" db="EMBL/GenBank/DDBJ databases">
        <authorList>
            <person name="Peterson S.W."/>
        </authorList>
    </citation>
    <scope>NUCLEOTIDE SEQUENCE [LARGE SCALE GENOMIC DNA]</scope>
    <source>
        <strain evidence="2 3">LSP_Lj1</strain>
    </source>
</reference>
<dbReference type="SUPFAM" id="SSF49777">
    <property type="entry name" value="PEBP-like"/>
    <property type="match status" value="1"/>
</dbReference>
<dbReference type="AlphaFoldDB" id="A0A1R4KJ61"/>
<evidence type="ECO:0000313" key="3">
    <source>
        <dbReference type="Proteomes" id="UP000188342"/>
    </source>
</evidence>
<dbReference type="Proteomes" id="UP000188342">
    <property type="component" value="Unassembled WGS sequence"/>
</dbReference>